<sequence length="394" mass="42088">MNVYVRHLAESLVQLGHPVDLVTLWRASEHPNEQEPDRTITVTTLDSGVRLVTVHLPGTAAVGKNELPRELPAITEALRRAYSDSDLALVVPDVVHGHYWLSAAVATDLAAEWQIPAVTTFHTTARAKNARAGTDEHPEPEIREDGEQRIVDRSQAVVVNTASEARDLTSLYSADPDRVRVIPPGVDVEVFRPGGPAARDGAFTIGFAGRLQRLKGPQILVEALALVRAAAPGLDARLWLAGVGSSEFTAELDERVARLGLGHVVETVGSLPVEELARRFRSSDVIAVPSSSETFGLVALEAQACGTPVVATDVDGLRAAVDDGETGWLLPDRSPKTWAEALVAIAEDPAELERRGALAAERARGFSWVANAEAHAALYQALRSATAPGEANRG</sequence>
<evidence type="ECO:0000313" key="5">
    <source>
        <dbReference type="EMBL" id="ROZ63531.1"/>
    </source>
</evidence>
<evidence type="ECO:0000256" key="2">
    <source>
        <dbReference type="ARBA" id="ARBA00022676"/>
    </source>
</evidence>
<comment type="caution">
    <text evidence="5">The sequence shown here is derived from an EMBL/GenBank/DDBJ whole genome shotgun (WGS) entry which is preliminary data.</text>
</comment>
<evidence type="ECO:0000256" key="1">
    <source>
        <dbReference type="ARBA" id="ARBA00021292"/>
    </source>
</evidence>
<dbReference type="InterPro" id="IPR050194">
    <property type="entry name" value="Glycosyltransferase_grp1"/>
</dbReference>
<dbReference type="Proteomes" id="UP000270616">
    <property type="component" value="Unassembled WGS sequence"/>
</dbReference>
<dbReference type="Pfam" id="PF13439">
    <property type="entry name" value="Glyco_transf_4"/>
    <property type="match status" value="1"/>
</dbReference>
<dbReference type="PANTHER" id="PTHR45947">
    <property type="entry name" value="SULFOQUINOVOSYL TRANSFERASE SQD2"/>
    <property type="match status" value="1"/>
</dbReference>
<keyword evidence="3 5" id="KW-0808">Transferase</keyword>
<gene>
    <name evidence="5" type="ORF">EDL96_06250</name>
</gene>
<organism evidence="5 6">
    <name type="scientific">Kocuria soli</name>
    <dbReference type="NCBI Taxonomy" id="2485125"/>
    <lineage>
        <taxon>Bacteria</taxon>
        <taxon>Bacillati</taxon>
        <taxon>Actinomycetota</taxon>
        <taxon>Actinomycetes</taxon>
        <taxon>Micrococcales</taxon>
        <taxon>Micrococcaceae</taxon>
        <taxon>Kocuria</taxon>
    </lineage>
</organism>
<proteinExistence type="predicted"/>
<reference evidence="5 6" key="1">
    <citation type="submission" date="2018-10" db="EMBL/GenBank/DDBJ databases">
        <title>Kocuria sp. M5W7-7, whole genome shotgun sequence.</title>
        <authorList>
            <person name="Tuo L."/>
        </authorList>
    </citation>
    <scope>NUCLEOTIDE SEQUENCE [LARGE SCALE GENOMIC DNA]</scope>
    <source>
        <strain evidence="5 6">M5W7-7</strain>
    </source>
</reference>
<accession>A0A3N3ZQP8</accession>
<evidence type="ECO:0000259" key="4">
    <source>
        <dbReference type="Pfam" id="PF13439"/>
    </source>
</evidence>
<name>A0A3N3ZQP8_9MICC</name>
<keyword evidence="2" id="KW-0328">Glycosyltransferase</keyword>
<dbReference type="GO" id="GO:1901137">
    <property type="term" value="P:carbohydrate derivative biosynthetic process"/>
    <property type="evidence" value="ECO:0007669"/>
    <property type="project" value="UniProtKB-ARBA"/>
</dbReference>
<keyword evidence="6" id="KW-1185">Reference proteome</keyword>
<dbReference type="GO" id="GO:0016757">
    <property type="term" value="F:glycosyltransferase activity"/>
    <property type="evidence" value="ECO:0007669"/>
    <property type="project" value="UniProtKB-KW"/>
</dbReference>
<evidence type="ECO:0000313" key="6">
    <source>
        <dbReference type="Proteomes" id="UP000270616"/>
    </source>
</evidence>
<dbReference type="PANTHER" id="PTHR45947:SF3">
    <property type="entry name" value="SULFOQUINOVOSYL TRANSFERASE SQD2"/>
    <property type="match status" value="1"/>
</dbReference>
<dbReference type="Pfam" id="PF13692">
    <property type="entry name" value="Glyco_trans_1_4"/>
    <property type="match status" value="1"/>
</dbReference>
<evidence type="ECO:0000256" key="3">
    <source>
        <dbReference type="ARBA" id="ARBA00022679"/>
    </source>
</evidence>
<dbReference type="InterPro" id="IPR028098">
    <property type="entry name" value="Glyco_trans_4-like_N"/>
</dbReference>
<dbReference type="EMBL" id="RKMF01000006">
    <property type="protein sequence ID" value="ROZ63531.1"/>
    <property type="molecule type" value="Genomic_DNA"/>
</dbReference>
<feature type="domain" description="Glycosyltransferase subfamily 4-like N-terminal" evidence="4">
    <location>
        <begin position="1"/>
        <end position="189"/>
    </location>
</feature>
<protein>
    <recommendedName>
        <fullName evidence="1">D-inositol 3-phosphate glycosyltransferase</fullName>
    </recommendedName>
</protein>
<dbReference type="SUPFAM" id="SSF53756">
    <property type="entry name" value="UDP-Glycosyltransferase/glycogen phosphorylase"/>
    <property type="match status" value="1"/>
</dbReference>
<dbReference type="AlphaFoldDB" id="A0A3N3ZQP8"/>
<dbReference type="Gene3D" id="3.40.50.2000">
    <property type="entry name" value="Glycogen Phosphorylase B"/>
    <property type="match status" value="2"/>
</dbReference>